<keyword evidence="6" id="KW-0804">Transcription</keyword>
<feature type="domain" description="OmpR/PhoB-type" evidence="11">
    <location>
        <begin position="130"/>
        <end position="229"/>
    </location>
</feature>
<dbReference type="InterPro" id="IPR016032">
    <property type="entry name" value="Sig_transdc_resp-reg_C-effctor"/>
</dbReference>
<dbReference type="GO" id="GO:0006355">
    <property type="term" value="P:regulation of DNA-templated transcription"/>
    <property type="evidence" value="ECO:0007669"/>
    <property type="project" value="InterPro"/>
</dbReference>
<keyword evidence="2 8" id="KW-0597">Phosphoprotein</keyword>
<evidence type="ECO:0000313" key="15">
    <source>
        <dbReference type="Proteomes" id="UP000093694"/>
    </source>
</evidence>
<dbReference type="SUPFAM" id="SSF46894">
    <property type="entry name" value="C-terminal effector domain of the bipartite response regulators"/>
    <property type="match status" value="1"/>
</dbReference>
<dbReference type="Pfam" id="PF00072">
    <property type="entry name" value="Response_reg"/>
    <property type="match status" value="1"/>
</dbReference>
<dbReference type="InterPro" id="IPR011006">
    <property type="entry name" value="CheY-like_superfamily"/>
</dbReference>
<evidence type="ECO:0000256" key="1">
    <source>
        <dbReference type="ARBA" id="ARBA00018672"/>
    </source>
</evidence>
<dbReference type="AlphaFoldDB" id="A0A168PBL8"/>
<reference evidence="13 15" key="2">
    <citation type="journal article" date="2016" name="Front. Microbiol.">
        <title>Industrial Acetogenic Biocatalysts: A Comparative Metabolic and Genomic Analysis.</title>
        <authorList>
            <person name="Bengelsdorf F."/>
            <person name="Poehlein A."/>
            <person name="Sonja S."/>
            <person name="Erz C."/>
            <person name="Hummel T."/>
            <person name="Hoffmeister S."/>
            <person name="Daniel R."/>
            <person name="Durre P."/>
        </authorList>
    </citation>
    <scope>NUCLEOTIDE SEQUENCE [LARGE SCALE GENOMIC DNA]</scope>
    <source>
        <strain evidence="13 15">PTA-10522</strain>
    </source>
</reference>
<dbReference type="CDD" id="cd00383">
    <property type="entry name" value="trans_reg_C"/>
    <property type="match status" value="1"/>
</dbReference>
<evidence type="ECO:0000256" key="4">
    <source>
        <dbReference type="ARBA" id="ARBA00023015"/>
    </source>
</evidence>
<evidence type="ECO:0000256" key="5">
    <source>
        <dbReference type="ARBA" id="ARBA00023125"/>
    </source>
</evidence>
<keyword evidence="4" id="KW-0805">Transcription regulation</keyword>
<evidence type="ECO:0000259" key="11">
    <source>
        <dbReference type="PROSITE" id="PS51755"/>
    </source>
</evidence>
<keyword evidence="15" id="KW-1185">Reference proteome</keyword>
<dbReference type="Gene3D" id="1.10.10.10">
    <property type="entry name" value="Winged helix-like DNA-binding domain superfamily/Winged helix DNA-binding domain"/>
    <property type="match status" value="1"/>
</dbReference>
<evidence type="ECO:0000313" key="14">
    <source>
        <dbReference type="Proteomes" id="UP000077384"/>
    </source>
</evidence>
<dbReference type="InterPro" id="IPR039420">
    <property type="entry name" value="WalR-like"/>
</dbReference>
<proteinExistence type="predicted"/>
<gene>
    <name evidence="12" type="primary">sphR_2</name>
    <name evidence="13" type="synonym">sphR_1</name>
    <name evidence="13" type="ORF">CLCOS_08770</name>
    <name evidence="12" type="ORF">WX73_02721</name>
</gene>
<dbReference type="PANTHER" id="PTHR48111">
    <property type="entry name" value="REGULATOR OF RPOS"/>
    <property type="match status" value="1"/>
</dbReference>
<dbReference type="PROSITE" id="PS50110">
    <property type="entry name" value="RESPONSE_REGULATORY"/>
    <property type="match status" value="1"/>
</dbReference>
<dbReference type="PATRIC" id="fig|1705578.3.peg.2995"/>
<dbReference type="GO" id="GO:0032993">
    <property type="term" value="C:protein-DNA complex"/>
    <property type="evidence" value="ECO:0007669"/>
    <property type="project" value="TreeGrafter"/>
</dbReference>
<evidence type="ECO:0000256" key="6">
    <source>
        <dbReference type="ARBA" id="ARBA00023163"/>
    </source>
</evidence>
<dbReference type="InterPro" id="IPR001789">
    <property type="entry name" value="Sig_transdc_resp-reg_receiver"/>
</dbReference>
<dbReference type="EMBL" id="LITQ01000040">
    <property type="protein sequence ID" value="OAA87539.1"/>
    <property type="molecule type" value="Genomic_DNA"/>
</dbReference>
<organism evidence="12 14">
    <name type="scientific">Clostridium coskatii</name>
    <dbReference type="NCBI Taxonomy" id="1705578"/>
    <lineage>
        <taxon>Bacteria</taxon>
        <taxon>Bacillati</taxon>
        <taxon>Bacillota</taxon>
        <taxon>Clostridia</taxon>
        <taxon>Eubacteriales</taxon>
        <taxon>Clostridiaceae</taxon>
        <taxon>Clostridium</taxon>
    </lineage>
</organism>
<comment type="caution">
    <text evidence="12">The sequence shown here is derived from an EMBL/GenBank/DDBJ whole genome shotgun (WGS) entry which is preliminary data.</text>
</comment>
<dbReference type="GO" id="GO:0000976">
    <property type="term" value="F:transcription cis-regulatory region binding"/>
    <property type="evidence" value="ECO:0007669"/>
    <property type="project" value="TreeGrafter"/>
</dbReference>
<feature type="domain" description="Response regulatory" evidence="10">
    <location>
        <begin position="5"/>
        <end position="117"/>
    </location>
</feature>
<dbReference type="PROSITE" id="PS51755">
    <property type="entry name" value="OMPR_PHOB"/>
    <property type="match status" value="1"/>
</dbReference>
<dbReference type="Proteomes" id="UP000077384">
    <property type="component" value="Unassembled WGS sequence"/>
</dbReference>
<dbReference type="InterPro" id="IPR001867">
    <property type="entry name" value="OmpR/PhoB-type_DNA-bd"/>
</dbReference>
<keyword evidence="5 9" id="KW-0238">DNA-binding</keyword>
<comment type="function">
    <text evidence="7">May play the central regulatory role in sporulation. It may be an element of the effector pathway responsible for the activation of sporulation genes in response to nutritional stress. Spo0A may act in concert with spo0H (a sigma factor) to control the expression of some genes that are critical to the sporulation process.</text>
</comment>
<dbReference type="GO" id="GO:0005829">
    <property type="term" value="C:cytosol"/>
    <property type="evidence" value="ECO:0007669"/>
    <property type="project" value="TreeGrafter"/>
</dbReference>
<evidence type="ECO:0000256" key="3">
    <source>
        <dbReference type="ARBA" id="ARBA00023012"/>
    </source>
</evidence>
<accession>A0A168PBL8</accession>
<evidence type="ECO:0000256" key="9">
    <source>
        <dbReference type="PROSITE-ProRule" id="PRU01091"/>
    </source>
</evidence>
<dbReference type="PANTHER" id="PTHR48111:SF26">
    <property type="entry name" value="STAGE 0 SPORULATION PROTEIN A HOMOLOG"/>
    <property type="match status" value="1"/>
</dbReference>
<dbReference type="Gene3D" id="3.40.50.2300">
    <property type="match status" value="1"/>
</dbReference>
<dbReference type="Proteomes" id="UP000093694">
    <property type="component" value="Unassembled WGS sequence"/>
</dbReference>
<protein>
    <recommendedName>
        <fullName evidence="1">Stage 0 sporulation protein A homolog</fullName>
    </recommendedName>
</protein>
<evidence type="ECO:0000313" key="12">
    <source>
        <dbReference type="EMBL" id="OAA87539.1"/>
    </source>
</evidence>
<dbReference type="SUPFAM" id="SSF52172">
    <property type="entry name" value="CheY-like"/>
    <property type="match status" value="1"/>
</dbReference>
<reference evidence="12 14" key="1">
    <citation type="journal article" date="2015" name="Biotechnol. Bioeng.">
        <title>Genome sequence and phenotypic characterization of Caulobacter segnis.</title>
        <authorList>
            <person name="Patel S."/>
            <person name="Fletcher B."/>
            <person name="Scott D.C."/>
            <person name="Ely B."/>
        </authorList>
    </citation>
    <scope>NUCLEOTIDE SEQUENCE [LARGE SCALE GENOMIC DNA]</scope>
    <source>
        <strain evidence="12 14">PS02</strain>
    </source>
</reference>
<dbReference type="SMART" id="SM00862">
    <property type="entry name" value="Trans_reg_C"/>
    <property type="match status" value="1"/>
</dbReference>
<evidence type="ECO:0000256" key="8">
    <source>
        <dbReference type="PROSITE-ProRule" id="PRU00169"/>
    </source>
</evidence>
<dbReference type="RefSeq" id="WP_063602363.1">
    <property type="nucleotide sequence ID" value="NZ_LITQ01000040.1"/>
</dbReference>
<dbReference type="Gene3D" id="6.10.250.690">
    <property type="match status" value="1"/>
</dbReference>
<dbReference type="Pfam" id="PF00486">
    <property type="entry name" value="Trans_reg_C"/>
    <property type="match status" value="1"/>
</dbReference>
<feature type="modified residue" description="4-aspartylphosphate" evidence="8">
    <location>
        <position position="53"/>
    </location>
</feature>
<sequence length="229" mass="26929">MNISKILVIEDDEEINNLIYNTLKNENYNIVQAFDGKDALEKYDNTFQLIILDLMLPYIDGIEVLRKIRENSTVPVIILSAKNEETDRIIGLSMGADDYMIKPFSTRELAARVKAQLRRYIYYNNVHDKNPTLTYKSLKLDTSNHKFFKEDKELNLTPKEFELLKFFLKNPDRVFTKAQIFNGVWENDYLHDDNTVMVHIKRLRNKIEDNPNNPKYIVTVWGIGYKLGE</sequence>
<dbReference type="SMART" id="SM00448">
    <property type="entry name" value="REC"/>
    <property type="match status" value="1"/>
</dbReference>
<feature type="DNA-binding region" description="OmpR/PhoB-type" evidence="9">
    <location>
        <begin position="130"/>
        <end position="229"/>
    </location>
</feature>
<name>A0A168PBL8_9CLOT</name>
<evidence type="ECO:0000256" key="2">
    <source>
        <dbReference type="ARBA" id="ARBA00022553"/>
    </source>
</evidence>
<dbReference type="EMBL" id="LROR01000033">
    <property type="protein sequence ID" value="OBR96439.1"/>
    <property type="molecule type" value="Genomic_DNA"/>
</dbReference>
<keyword evidence="3" id="KW-0902">Two-component regulatory system</keyword>
<dbReference type="InterPro" id="IPR036388">
    <property type="entry name" value="WH-like_DNA-bd_sf"/>
</dbReference>
<evidence type="ECO:0000259" key="10">
    <source>
        <dbReference type="PROSITE" id="PS50110"/>
    </source>
</evidence>
<dbReference type="FunFam" id="3.40.50.2300:FF:000001">
    <property type="entry name" value="DNA-binding response regulator PhoB"/>
    <property type="match status" value="1"/>
</dbReference>
<evidence type="ECO:0000256" key="7">
    <source>
        <dbReference type="ARBA" id="ARBA00024867"/>
    </source>
</evidence>
<dbReference type="FunFam" id="1.10.10.10:FF:000018">
    <property type="entry name" value="DNA-binding response regulator ResD"/>
    <property type="match status" value="1"/>
</dbReference>
<evidence type="ECO:0000313" key="13">
    <source>
        <dbReference type="EMBL" id="OBR96439.1"/>
    </source>
</evidence>
<dbReference type="GO" id="GO:0000156">
    <property type="term" value="F:phosphorelay response regulator activity"/>
    <property type="evidence" value="ECO:0007669"/>
    <property type="project" value="TreeGrafter"/>
</dbReference>